<reference evidence="12" key="1">
    <citation type="submission" date="2017-02" db="EMBL/GenBank/DDBJ databases">
        <authorList>
            <person name="Varghese N."/>
            <person name="Submissions S."/>
        </authorList>
    </citation>
    <scope>NUCLEOTIDE SEQUENCE [LARGE SCALE GENOMIC DNA]</scope>
    <source>
        <strain evidence="12">DSM 22720</strain>
    </source>
</reference>
<feature type="domain" description="SGNH" evidence="10">
    <location>
        <begin position="417"/>
        <end position="658"/>
    </location>
</feature>
<feature type="transmembrane region" description="Helical" evidence="8">
    <location>
        <begin position="350"/>
        <end position="368"/>
    </location>
</feature>
<proteinExistence type="predicted"/>
<feature type="transmembrane region" description="Helical" evidence="8">
    <location>
        <begin position="315"/>
        <end position="338"/>
    </location>
</feature>
<evidence type="ECO:0000256" key="1">
    <source>
        <dbReference type="ARBA" id="ARBA00004651"/>
    </source>
</evidence>
<keyword evidence="5 8" id="KW-1133">Transmembrane helix</keyword>
<evidence type="ECO:0000256" key="7">
    <source>
        <dbReference type="ARBA" id="ARBA00023315"/>
    </source>
</evidence>
<keyword evidence="11" id="KW-0378">Hydrolase</keyword>
<dbReference type="Proteomes" id="UP000190162">
    <property type="component" value="Unassembled WGS sequence"/>
</dbReference>
<feature type="transmembrane region" description="Helical" evidence="8">
    <location>
        <begin position="226"/>
        <end position="245"/>
    </location>
</feature>
<dbReference type="PANTHER" id="PTHR23028:SF53">
    <property type="entry name" value="ACYL_TRANSF_3 DOMAIN-CONTAINING PROTEIN"/>
    <property type="match status" value="1"/>
</dbReference>
<dbReference type="GO" id="GO:0005886">
    <property type="term" value="C:plasma membrane"/>
    <property type="evidence" value="ECO:0007669"/>
    <property type="project" value="UniProtKB-SubCell"/>
</dbReference>
<feature type="domain" description="Acyltransferase 3" evidence="9">
    <location>
        <begin position="9"/>
        <end position="335"/>
    </location>
</feature>
<evidence type="ECO:0000259" key="10">
    <source>
        <dbReference type="Pfam" id="PF19040"/>
    </source>
</evidence>
<dbReference type="InterPro" id="IPR043968">
    <property type="entry name" value="SGNH"/>
</dbReference>
<feature type="transmembrane region" description="Helical" evidence="8">
    <location>
        <begin position="34"/>
        <end position="54"/>
    </location>
</feature>
<evidence type="ECO:0000313" key="12">
    <source>
        <dbReference type="Proteomes" id="UP000190162"/>
    </source>
</evidence>
<evidence type="ECO:0000256" key="6">
    <source>
        <dbReference type="ARBA" id="ARBA00023136"/>
    </source>
</evidence>
<dbReference type="OrthoDB" id="9767863at2"/>
<gene>
    <name evidence="11" type="ORF">SAMN02745132_02714</name>
</gene>
<feature type="transmembrane region" description="Helical" evidence="8">
    <location>
        <begin position="251"/>
        <end position="269"/>
    </location>
</feature>
<dbReference type="SUPFAM" id="SSF52266">
    <property type="entry name" value="SGNH hydrolase"/>
    <property type="match status" value="1"/>
</dbReference>
<evidence type="ECO:0000313" key="11">
    <source>
        <dbReference type="EMBL" id="SKA57166.1"/>
    </source>
</evidence>
<dbReference type="PANTHER" id="PTHR23028">
    <property type="entry name" value="ACETYLTRANSFERASE"/>
    <property type="match status" value="1"/>
</dbReference>
<feature type="transmembrane region" description="Helical" evidence="8">
    <location>
        <begin position="281"/>
        <end position="303"/>
    </location>
</feature>
<keyword evidence="2" id="KW-1003">Cell membrane</keyword>
<feature type="transmembrane region" description="Helical" evidence="8">
    <location>
        <begin position="192"/>
        <end position="214"/>
    </location>
</feature>
<keyword evidence="12" id="KW-1185">Reference proteome</keyword>
<dbReference type="Gene3D" id="3.40.50.1110">
    <property type="entry name" value="SGNH hydrolase"/>
    <property type="match status" value="1"/>
</dbReference>
<feature type="transmembrane region" description="Helical" evidence="8">
    <location>
        <begin position="169"/>
        <end position="186"/>
    </location>
</feature>
<dbReference type="InterPro" id="IPR036514">
    <property type="entry name" value="SGNH_hydro_sf"/>
</dbReference>
<evidence type="ECO:0000259" key="9">
    <source>
        <dbReference type="Pfam" id="PF01757"/>
    </source>
</evidence>
<dbReference type="InterPro" id="IPR050879">
    <property type="entry name" value="Acyltransferase_3"/>
</dbReference>
<name>A0A1T4UX01_9GAMM</name>
<evidence type="ECO:0000256" key="2">
    <source>
        <dbReference type="ARBA" id="ARBA00022475"/>
    </source>
</evidence>
<dbReference type="Pfam" id="PF01757">
    <property type="entry name" value="Acyl_transf_3"/>
    <property type="match status" value="1"/>
</dbReference>
<feature type="transmembrane region" description="Helical" evidence="8">
    <location>
        <begin position="145"/>
        <end position="162"/>
    </location>
</feature>
<evidence type="ECO:0000256" key="8">
    <source>
        <dbReference type="SAM" id="Phobius"/>
    </source>
</evidence>
<organism evidence="11 12">
    <name type="scientific">Enterovibrio nigricans DSM 22720</name>
    <dbReference type="NCBI Taxonomy" id="1121868"/>
    <lineage>
        <taxon>Bacteria</taxon>
        <taxon>Pseudomonadati</taxon>
        <taxon>Pseudomonadota</taxon>
        <taxon>Gammaproteobacteria</taxon>
        <taxon>Vibrionales</taxon>
        <taxon>Vibrionaceae</taxon>
        <taxon>Enterovibrio</taxon>
    </lineage>
</organism>
<dbReference type="EMBL" id="FUXU01000034">
    <property type="protein sequence ID" value="SKA57166.1"/>
    <property type="molecule type" value="Genomic_DNA"/>
</dbReference>
<keyword evidence="7 11" id="KW-0012">Acyltransferase</keyword>
<dbReference type="GO" id="GO:0009103">
    <property type="term" value="P:lipopolysaccharide biosynthetic process"/>
    <property type="evidence" value="ECO:0007669"/>
    <property type="project" value="TreeGrafter"/>
</dbReference>
<accession>A0A1T4UX01</accession>
<dbReference type="GO" id="GO:0016788">
    <property type="term" value="F:hydrolase activity, acting on ester bonds"/>
    <property type="evidence" value="ECO:0007669"/>
    <property type="project" value="UniProtKB-ARBA"/>
</dbReference>
<evidence type="ECO:0000256" key="3">
    <source>
        <dbReference type="ARBA" id="ARBA00022679"/>
    </source>
</evidence>
<dbReference type="AlphaFoldDB" id="A0A1T4UX01"/>
<dbReference type="RefSeq" id="WP_078753013.1">
    <property type="nucleotide sequence ID" value="NZ_FUXU01000034.1"/>
</dbReference>
<protein>
    <submittedName>
        <fullName evidence="11">Peptidoglycan/LPS O-acetylase OafA/YrhL, contains acyltransferase and SGNH-hydrolase domains</fullName>
    </submittedName>
</protein>
<evidence type="ECO:0000256" key="4">
    <source>
        <dbReference type="ARBA" id="ARBA00022692"/>
    </source>
</evidence>
<feature type="transmembrane region" description="Helical" evidence="8">
    <location>
        <begin position="75"/>
        <end position="94"/>
    </location>
</feature>
<comment type="subcellular location">
    <subcellularLocation>
        <location evidence="1">Cell membrane</location>
        <topology evidence="1">Multi-pass membrane protein</topology>
    </subcellularLocation>
</comment>
<feature type="transmembrane region" description="Helical" evidence="8">
    <location>
        <begin position="12"/>
        <end position="28"/>
    </location>
</feature>
<keyword evidence="4 8" id="KW-0812">Transmembrane</keyword>
<keyword evidence="6 8" id="KW-0472">Membrane</keyword>
<dbReference type="GO" id="GO:0016747">
    <property type="term" value="F:acyltransferase activity, transferring groups other than amino-acyl groups"/>
    <property type="evidence" value="ECO:0007669"/>
    <property type="project" value="InterPro"/>
</dbReference>
<keyword evidence="3 11" id="KW-0808">Transferase</keyword>
<dbReference type="InterPro" id="IPR002656">
    <property type="entry name" value="Acyl_transf_3_dom"/>
</dbReference>
<evidence type="ECO:0000256" key="5">
    <source>
        <dbReference type="ARBA" id="ARBA00022989"/>
    </source>
</evidence>
<dbReference type="Pfam" id="PF19040">
    <property type="entry name" value="SGNH"/>
    <property type="match status" value="1"/>
</dbReference>
<sequence>MANIKYRPDIDGLRAIAVLLVITFHFNKDILPSGFIGVDIFFVISGFIITSAIFPQMISGDFTFSSFYEKRIKRILPLFYLVAILSLVLAYILFAPNDFSSFADSLRYSSVFISNIYFEKSTGYFAPSSETMPLLHIWSLSVEEQFYFIWPIVLLVCVRYLPKKSASSMLILSMVALVGLSQFLALTEPSQAYFLIQGRAFEMLMGASLALAIFKAREKRLVLPNKVYVLTGAAGTLFLVLSLVYLDKSKIFPGLNAAIVCFGAVLLIFSGDKKDSPTSKFLSLPILVWIGRLSYSLYLWHWPVQAFYRYYEPEFGIKGFVICSALTLGLSLLSYKLVENPARYFSVKKKYVFIGYFLIPVVALVLIAKNIEKHEGYPNRFSKEAMALYYDSVSNIDSEKQSRKQLEAYEPFFPMLLGDQTKSSPSVFLWGDSHAQHFQPFVDELGKKYHFGALYAGAGGCPPIAEGGRVRYGELEDHCYKTNERALERILDSDAKVVFLGGRWATYTETTLAKNEEGRSIYLGDEQDRTESLANNRRVFDKGLEETISKLISHGKTPVIFGQVPSYSFKPSNCLVKKANYHWMAKSSCDENEEPFKERYRYFNDMLNSLKKKYPQLVIIDIPDLLCKDNKCVSSIDGKPIYKDNNHINAVGSRKIYEAYMASSDSDRLKALFAS</sequence>